<dbReference type="PANTHER" id="PTHR43792">
    <property type="entry name" value="GNAT FAMILY, PUTATIVE (AFU_ORTHOLOGUE AFUA_3G00765)-RELATED-RELATED"/>
    <property type="match status" value="1"/>
</dbReference>
<accession>A0A1K0GRR4</accession>
<dbReference type="PROSITE" id="PS51186">
    <property type="entry name" value="GNAT"/>
    <property type="match status" value="1"/>
</dbReference>
<dbReference type="PANTHER" id="PTHR43792:SF1">
    <property type="entry name" value="N-ACETYLTRANSFERASE DOMAIN-CONTAINING PROTEIN"/>
    <property type="match status" value="1"/>
</dbReference>
<evidence type="ECO:0000313" key="3">
    <source>
        <dbReference type="Proteomes" id="UP000182486"/>
    </source>
</evidence>
<dbReference type="AlphaFoldDB" id="A0A1K0GRR4"/>
<keyword evidence="3" id="KW-1185">Reference proteome</keyword>
<dbReference type="InterPro" id="IPR051531">
    <property type="entry name" value="N-acetyltransferase"/>
</dbReference>
<evidence type="ECO:0000313" key="2">
    <source>
        <dbReference type="EMBL" id="OJF15118.1"/>
    </source>
</evidence>
<dbReference type="InterPro" id="IPR016181">
    <property type="entry name" value="Acyl_CoA_acyltransferase"/>
</dbReference>
<gene>
    <name evidence="2" type="ORF">BG844_06190</name>
</gene>
<organism evidence="2 3">
    <name type="scientific">Couchioplanes caeruleus subsp. caeruleus</name>
    <dbReference type="NCBI Taxonomy" id="56427"/>
    <lineage>
        <taxon>Bacteria</taxon>
        <taxon>Bacillati</taxon>
        <taxon>Actinomycetota</taxon>
        <taxon>Actinomycetes</taxon>
        <taxon>Micromonosporales</taxon>
        <taxon>Micromonosporaceae</taxon>
        <taxon>Couchioplanes</taxon>
    </lineage>
</organism>
<evidence type="ECO:0000259" key="1">
    <source>
        <dbReference type="PROSITE" id="PS51186"/>
    </source>
</evidence>
<sequence>MVKSPTVEIVTARLALRRPVAADVDAIFDVHHDAEACHHNPSDLLATRTDAEDVFARWDGHWRRHGFGYWVVSAREDGTTLGFCGLKFVRFRDREVLNLFYRLAPAAWGTGVGTEAATAVVRWAGEHLPDWPILARVRPGNVASQKVAQRAGLTRSASLDEPGEDGPDWMYTIRWPAVAPETDHPIAGHRATG</sequence>
<dbReference type="Gene3D" id="3.40.630.30">
    <property type="match status" value="1"/>
</dbReference>
<dbReference type="EMBL" id="MEIA01000068">
    <property type="protein sequence ID" value="OJF15118.1"/>
    <property type="molecule type" value="Genomic_DNA"/>
</dbReference>
<feature type="domain" description="N-acetyltransferase" evidence="1">
    <location>
        <begin position="14"/>
        <end position="176"/>
    </location>
</feature>
<proteinExistence type="predicted"/>
<dbReference type="GO" id="GO:0016747">
    <property type="term" value="F:acyltransferase activity, transferring groups other than amino-acyl groups"/>
    <property type="evidence" value="ECO:0007669"/>
    <property type="project" value="InterPro"/>
</dbReference>
<dbReference type="Proteomes" id="UP000182486">
    <property type="component" value="Unassembled WGS sequence"/>
</dbReference>
<keyword evidence="2" id="KW-0808">Transferase</keyword>
<reference evidence="2 3" key="1">
    <citation type="submission" date="2016-09" db="EMBL/GenBank/DDBJ databases">
        <title>Couchioplanes caeruleus draft genome sequence.</title>
        <authorList>
            <person name="Sheehan J."/>
            <person name="Caffrey P."/>
        </authorList>
    </citation>
    <scope>NUCLEOTIDE SEQUENCE [LARGE SCALE GENOMIC DNA]</scope>
    <source>
        <strain evidence="2 3">DSM 43634</strain>
    </source>
</reference>
<protein>
    <submittedName>
        <fullName evidence="2">GNAT family N-acetyltransferase</fullName>
    </submittedName>
</protein>
<dbReference type="InterPro" id="IPR000182">
    <property type="entry name" value="GNAT_dom"/>
</dbReference>
<dbReference type="Pfam" id="PF13302">
    <property type="entry name" value="Acetyltransf_3"/>
    <property type="match status" value="1"/>
</dbReference>
<dbReference type="SUPFAM" id="SSF55729">
    <property type="entry name" value="Acyl-CoA N-acyltransferases (Nat)"/>
    <property type="match status" value="1"/>
</dbReference>
<name>A0A1K0GRR4_9ACTN</name>
<comment type="caution">
    <text evidence="2">The sequence shown here is derived from an EMBL/GenBank/DDBJ whole genome shotgun (WGS) entry which is preliminary data.</text>
</comment>